<dbReference type="Proteomes" id="UP000663854">
    <property type="component" value="Unassembled WGS sequence"/>
</dbReference>
<proteinExistence type="predicted"/>
<dbReference type="EMBL" id="CAJNOL010009935">
    <property type="protein sequence ID" value="CAF1646527.1"/>
    <property type="molecule type" value="Genomic_DNA"/>
</dbReference>
<protein>
    <submittedName>
        <fullName evidence="1">Uncharacterized protein</fullName>
    </submittedName>
</protein>
<dbReference type="AlphaFoldDB" id="A0A815RDK3"/>
<comment type="caution">
    <text evidence="1">The sequence shown here is derived from an EMBL/GenBank/DDBJ whole genome shotgun (WGS) entry which is preliminary data.</text>
</comment>
<evidence type="ECO:0000313" key="4">
    <source>
        <dbReference type="Proteomes" id="UP000663870"/>
    </source>
</evidence>
<keyword evidence="4" id="KW-1185">Reference proteome</keyword>
<name>A0A815RDK3_9BILA</name>
<dbReference type="Proteomes" id="UP000663870">
    <property type="component" value="Unassembled WGS sequence"/>
</dbReference>
<reference evidence="1" key="1">
    <citation type="submission" date="2021-02" db="EMBL/GenBank/DDBJ databases">
        <authorList>
            <person name="Nowell W R."/>
        </authorList>
    </citation>
    <scope>NUCLEOTIDE SEQUENCE</scope>
</reference>
<organism evidence="1 3">
    <name type="scientific">Rotaria sordida</name>
    <dbReference type="NCBI Taxonomy" id="392033"/>
    <lineage>
        <taxon>Eukaryota</taxon>
        <taxon>Metazoa</taxon>
        <taxon>Spiralia</taxon>
        <taxon>Gnathifera</taxon>
        <taxon>Rotifera</taxon>
        <taxon>Eurotatoria</taxon>
        <taxon>Bdelloidea</taxon>
        <taxon>Philodinida</taxon>
        <taxon>Philodinidae</taxon>
        <taxon>Rotaria</taxon>
    </lineage>
</organism>
<sequence length="244" mass="27636">MQTLEFGFYLCVECVDRFKQFPSSGNINQSFIEHIEGIFHEIFYEQADVDKQLRQFIISNQVVLRAIDLVSGLLQQMKILMDDTNAPIWSSSQAKPLIVLPVNNNRRNTKQANTSRSSMDVQSKLVDNNLILSNDSFERNQHTTTVSMALVTLSNENDVSCIFDEVSGQLETNEKQNCSLPGSRFEHDVVDMTVVQNANTLFDFVRNINTELDIIQNAHNKHLENSTATNNITVIANTQVMCSE</sequence>
<evidence type="ECO:0000313" key="1">
    <source>
        <dbReference type="EMBL" id="CAF1476073.1"/>
    </source>
</evidence>
<gene>
    <name evidence="2" type="ORF">JXQ802_LOCUS53968</name>
    <name evidence="1" type="ORF">PYM288_LOCUS37551</name>
</gene>
<evidence type="ECO:0000313" key="3">
    <source>
        <dbReference type="Proteomes" id="UP000663854"/>
    </source>
</evidence>
<dbReference type="EMBL" id="CAJNOH010008251">
    <property type="protein sequence ID" value="CAF1476073.1"/>
    <property type="molecule type" value="Genomic_DNA"/>
</dbReference>
<accession>A0A815RDK3</accession>
<evidence type="ECO:0000313" key="2">
    <source>
        <dbReference type="EMBL" id="CAF1646527.1"/>
    </source>
</evidence>
<feature type="non-terminal residue" evidence="1">
    <location>
        <position position="1"/>
    </location>
</feature>